<evidence type="ECO:0000256" key="5">
    <source>
        <dbReference type="RuleBase" id="RU301113"/>
    </source>
</evidence>
<dbReference type="GO" id="GO:0045944">
    <property type="term" value="P:positive regulation of transcription by RNA polymerase II"/>
    <property type="evidence" value="ECO:0007669"/>
    <property type="project" value="TreeGrafter"/>
</dbReference>
<dbReference type="AlphaFoldDB" id="A0A8T2N6G6"/>
<dbReference type="InterPro" id="IPR043451">
    <property type="entry name" value="Myocardin-like"/>
</dbReference>
<dbReference type="PANTHER" id="PTHR22793:SF12">
    <property type="entry name" value="MYOCARDIN-RELATED TRANSCRIPTION FACTOR, ISOFORM H"/>
    <property type="match status" value="1"/>
</dbReference>
<dbReference type="GO" id="GO:0004864">
    <property type="term" value="F:protein phosphatase inhibitor activity"/>
    <property type="evidence" value="ECO:0007669"/>
    <property type="project" value="UniProtKB-UniRule"/>
</dbReference>
<dbReference type="GO" id="GO:0005634">
    <property type="term" value="C:nucleus"/>
    <property type="evidence" value="ECO:0007669"/>
    <property type="project" value="UniProtKB-SubCell"/>
</dbReference>
<comment type="similarity">
    <text evidence="5">Belongs to the phosphatase and actin regulator family.</text>
</comment>
<accession>A0A8T2N6G6</accession>
<dbReference type="PROSITE" id="PS51073">
    <property type="entry name" value="RPEL"/>
    <property type="match status" value="1"/>
</dbReference>
<evidence type="ECO:0000313" key="6">
    <source>
        <dbReference type="EMBL" id="KAG9334990.1"/>
    </source>
</evidence>
<keyword evidence="3" id="KW-0539">Nucleus</keyword>
<feature type="repeat" description="RPEL" evidence="4">
    <location>
        <begin position="83"/>
        <end position="108"/>
    </location>
</feature>
<sequence length="128" mass="14144">MGFQPPATQTLFLTDLPLASMACLDVEPPAVCRGRFRSGTRGFRESVYVCLCAALAAGLHKATSWPVISACLLVRPWKVHGSAVLQLRLQQRRTREQLVDQGIMPQLPAPDQDRVCSESAESVQRRLI</sequence>
<evidence type="ECO:0000256" key="4">
    <source>
        <dbReference type="PROSITE-ProRule" id="PRU00401"/>
    </source>
</evidence>
<comment type="caution">
    <text evidence="6">The sequence shown here is derived from an EMBL/GenBank/DDBJ whole genome shotgun (WGS) entry which is preliminary data.</text>
</comment>
<dbReference type="GO" id="GO:0003779">
    <property type="term" value="F:actin binding"/>
    <property type="evidence" value="ECO:0007669"/>
    <property type="project" value="UniProtKB-KW"/>
</dbReference>
<dbReference type="GO" id="GO:0051145">
    <property type="term" value="P:smooth muscle cell differentiation"/>
    <property type="evidence" value="ECO:0007669"/>
    <property type="project" value="TreeGrafter"/>
</dbReference>
<evidence type="ECO:0000256" key="1">
    <source>
        <dbReference type="ARBA" id="ARBA00004123"/>
    </source>
</evidence>
<keyword evidence="5" id="KW-0009">Actin-binding</keyword>
<evidence type="ECO:0000256" key="3">
    <source>
        <dbReference type="ARBA" id="ARBA00023242"/>
    </source>
</evidence>
<gene>
    <name evidence="6" type="ORF">JZ751_006213</name>
</gene>
<protein>
    <recommendedName>
        <fullName evidence="5">Phosphatase and actin regulator</fullName>
    </recommendedName>
</protein>
<dbReference type="EMBL" id="JAFBMS010000132">
    <property type="protein sequence ID" value="KAG9334990.1"/>
    <property type="molecule type" value="Genomic_DNA"/>
</dbReference>
<dbReference type="Proteomes" id="UP000824540">
    <property type="component" value="Unassembled WGS sequence"/>
</dbReference>
<dbReference type="GO" id="GO:0003713">
    <property type="term" value="F:transcription coactivator activity"/>
    <property type="evidence" value="ECO:0007669"/>
    <property type="project" value="TreeGrafter"/>
</dbReference>
<dbReference type="PANTHER" id="PTHR22793">
    <property type="entry name" value="MYOCARDIN-RELATED TRANSCRIPTION FACTOR-RELATED"/>
    <property type="match status" value="1"/>
</dbReference>
<evidence type="ECO:0000313" key="7">
    <source>
        <dbReference type="Proteomes" id="UP000824540"/>
    </source>
</evidence>
<name>A0A8T2N6G6_9TELE</name>
<comment type="subunit">
    <text evidence="5">Binds PPP1CA and actin.</text>
</comment>
<dbReference type="InterPro" id="IPR004018">
    <property type="entry name" value="RPEL_repeat"/>
</dbReference>
<evidence type="ECO:0000256" key="2">
    <source>
        <dbReference type="ARBA" id="ARBA00022737"/>
    </source>
</evidence>
<comment type="subcellular location">
    <subcellularLocation>
        <location evidence="1">Nucleus</location>
    </subcellularLocation>
</comment>
<organism evidence="6 7">
    <name type="scientific">Albula glossodonta</name>
    <name type="common">roundjaw bonefish</name>
    <dbReference type="NCBI Taxonomy" id="121402"/>
    <lineage>
        <taxon>Eukaryota</taxon>
        <taxon>Metazoa</taxon>
        <taxon>Chordata</taxon>
        <taxon>Craniata</taxon>
        <taxon>Vertebrata</taxon>
        <taxon>Euteleostomi</taxon>
        <taxon>Actinopterygii</taxon>
        <taxon>Neopterygii</taxon>
        <taxon>Teleostei</taxon>
        <taxon>Albuliformes</taxon>
        <taxon>Albulidae</taxon>
        <taxon>Albula</taxon>
    </lineage>
</organism>
<dbReference type="Pfam" id="PF02755">
    <property type="entry name" value="RPEL"/>
    <property type="match status" value="1"/>
</dbReference>
<dbReference type="Gene3D" id="6.10.140.2040">
    <property type="match status" value="1"/>
</dbReference>
<keyword evidence="7" id="KW-1185">Reference proteome</keyword>
<proteinExistence type="inferred from homology"/>
<dbReference type="SMART" id="SM00707">
    <property type="entry name" value="RPEL"/>
    <property type="match status" value="1"/>
</dbReference>
<reference evidence="6" key="1">
    <citation type="thesis" date="2021" institute="BYU ScholarsArchive" country="Provo, UT, USA">
        <title>Applications of and Algorithms for Genome Assembly and Genomic Analyses with an Emphasis on Marine Teleosts.</title>
        <authorList>
            <person name="Pickett B.D."/>
        </authorList>
    </citation>
    <scope>NUCLEOTIDE SEQUENCE</scope>
    <source>
        <strain evidence="6">HI-2016</strain>
    </source>
</reference>
<keyword evidence="2 5" id="KW-0677">Repeat</keyword>